<sequence>MKIHISLLIIIFCLYGCYIGESENGIPYIGLDWNSNELDKRLSYKQANRCWKREREIAALKLESKLSDFIDSDIYNKCLHSKGEYSFKDDEIYK</sequence>
<gene>
    <name evidence="1" type="ORF">EIG79_12265</name>
</gene>
<proteinExistence type="predicted"/>
<dbReference type="EMBL" id="RQXS01000120">
    <property type="protein sequence ID" value="RZN53994.1"/>
    <property type="molecule type" value="Genomic_DNA"/>
</dbReference>
<evidence type="ECO:0000313" key="2">
    <source>
        <dbReference type="Proteomes" id="UP000294229"/>
    </source>
</evidence>
<comment type="caution">
    <text evidence="1">The sequence shown here is derived from an EMBL/GenBank/DDBJ whole genome shotgun (WGS) entry which is preliminary data.</text>
</comment>
<accession>A0A8B3TEH0</accession>
<organism evidence="1 2">
    <name type="scientific">Avibacterium paragallinarum</name>
    <name type="common">Haemophilus gallinarum</name>
    <dbReference type="NCBI Taxonomy" id="728"/>
    <lineage>
        <taxon>Bacteria</taxon>
        <taxon>Pseudomonadati</taxon>
        <taxon>Pseudomonadota</taxon>
        <taxon>Gammaproteobacteria</taxon>
        <taxon>Pasteurellales</taxon>
        <taxon>Pasteurellaceae</taxon>
        <taxon>Avibacterium</taxon>
    </lineage>
</organism>
<dbReference type="RefSeq" id="WP_130232014.1">
    <property type="nucleotide sequence ID" value="NZ_CP173234.1"/>
</dbReference>
<name>A0A8B3TEH0_AVIPA</name>
<protein>
    <submittedName>
        <fullName evidence="1">Uncharacterized protein</fullName>
    </submittedName>
</protein>
<dbReference type="Proteomes" id="UP000294229">
    <property type="component" value="Unassembled WGS sequence"/>
</dbReference>
<dbReference type="AlphaFoldDB" id="A0A8B3TEH0"/>
<evidence type="ECO:0000313" key="1">
    <source>
        <dbReference type="EMBL" id="RZN53994.1"/>
    </source>
</evidence>
<reference evidence="1 2" key="1">
    <citation type="submission" date="2018-11" db="EMBL/GenBank/DDBJ databases">
        <title>Sequencing Av. paragallinarum serogroups.</title>
        <authorList>
            <person name="Hellmuth J.E."/>
            <person name="Boucher C.E."/>
            <person name="Cason E.D."/>
        </authorList>
    </citation>
    <scope>NUCLEOTIDE SEQUENCE [LARGE SCALE GENOMIC DNA]</scope>
    <source>
        <strain evidence="1 2">SA-3</strain>
    </source>
</reference>